<accession>A0A9P9IFL7</accession>
<sequence length="413" mass="45018">MVLKLQAYNPATGKFESSSTGTSYQKPRHKGPGHMRTKPMVGPLYTSSEQSCDGSDSRTPPEQSSAAANGLVDLTGDNIRPPPKQCNSQQRHNIEVGDNRRGNEEDTVGLQVESNALIYSRGENPSSQQSEGPGLNSSTTEHSDTNRGPTEIPTPANPPSTLTEQPSPSIVSSSHSLCPASPCQQDAVTQAAASQKTADQFFSQPDTLEGDPNALQSQRVELSDEISITLIRTTSQETDSSAHHEILPSASKQTTTKRLRRWATVQKDPNNISQPIITKNVNKTLVPSPTRPATDTTDGEEIASMDQDFISSIKVSTTTTYATSEYIEATATVSNMEMEWEIDGDLMGKEVIDGVVHYLVPWKPTLVPEHEINAPELIRSFEKKFQVRTYKQVKGARVTKKATAKHSKSKGRC</sequence>
<feature type="compositionally biased region" description="Polar residues" evidence="1">
    <location>
        <begin position="15"/>
        <end position="25"/>
    </location>
</feature>
<proteinExistence type="predicted"/>
<evidence type="ECO:0000256" key="1">
    <source>
        <dbReference type="SAM" id="MobiDB-lite"/>
    </source>
</evidence>
<dbReference type="EMBL" id="JAGMUU010000032">
    <property type="protein sequence ID" value="KAH7118172.1"/>
    <property type="molecule type" value="Genomic_DNA"/>
</dbReference>
<comment type="caution">
    <text evidence="2">The sequence shown here is derived from an EMBL/GenBank/DDBJ whole genome shotgun (WGS) entry which is preliminary data.</text>
</comment>
<feature type="compositionally biased region" description="Polar residues" evidence="1">
    <location>
        <begin position="45"/>
        <end position="67"/>
    </location>
</feature>
<evidence type="ECO:0000313" key="2">
    <source>
        <dbReference type="EMBL" id="KAH7118172.1"/>
    </source>
</evidence>
<reference evidence="2" key="1">
    <citation type="journal article" date="2021" name="Nat. Commun.">
        <title>Genetic determinants of endophytism in the Arabidopsis root mycobiome.</title>
        <authorList>
            <person name="Mesny F."/>
            <person name="Miyauchi S."/>
            <person name="Thiergart T."/>
            <person name="Pickel B."/>
            <person name="Atanasova L."/>
            <person name="Karlsson M."/>
            <person name="Huettel B."/>
            <person name="Barry K.W."/>
            <person name="Haridas S."/>
            <person name="Chen C."/>
            <person name="Bauer D."/>
            <person name="Andreopoulos W."/>
            <person name="Pangilinan J."/>
            <person name="LaButti K."/>
            <person name="Riley R."/>
            <person name="Lipzen A."/>
            <person name="Clum A."/>
            <person name="Drula E."/>
            <person name="Henrissat B."/>
            <person name="Kohler A."/>
            <person name="Grigoriev I.V."/>
            <person name="Martin F.M."/>
            <person name="Hacquard S."/>
        </authorList>
    </citation>
    <scope>NUCLEOTIDE SEQUENCE</scope>
    <source>
        <strain evidence="2">MPI-CAGE-AT-0021</strain>
    </source>
</reference>
<protein>
    <submittedName>
        <fullName evidence="2">Uncharacterized protein</fullName>
    </submittedName>
</protein>
<name>A0A9P9IFL7_9HYPO</name>
<dbReference type="AlphaFoldDB" id="A0A9P9IFL7"/>
<feature type="region of interest" description="Disordered" evidence="1">
    <location>
        <begin position="1"/>
        <end position="181"/>
    </location>
</feature>
<feature type="compositionally biased region" description="Polar residues" evidence="1">
    <location>
        <begin position="123"/>
        <end position="140"/>
    </location>
</feature>
<gene>
    <name evidence="2" type="ORF">B0J13DRAFT_651923</name>
</gene>
<feature type="compositionally biased region" description="Basic and acidic residues" evidence="1">
    <location>
        <begin position="92"/>
        <end position="104"/>
    </location>
</feature>
<feature type="compositionally biased region" description="Low complexity" evidence="1">
    <location>
        <begin position="167"/>
        <end position="176"/>
    </location>
</feature>
<dbReference type="OrthoDB" id="5096383at2759"/>
<dbReference type="Proteomes" id="UP000717696">
    <property type="component" value="Unassembled WGS sequence"/>
</dbReference>
<keyword evidence="3" id="KW-1185">Reference proteome</keyword>
<evidence type="ECO:0000313" key="3">
    <source>
        <dbReference type="Proteomes" id="UP000717696"/>
    </source>
</evidence>
<feature type="compositionally biased region" description="Basic residues" evidence="1">
    <location>
        <begin position="26"/>
        <end position="37"/>
    </location>
</feature>
<organism evidence="2 3">
    <name type="scientific">Dactylonectria estremocensis</name>
    <dbReference type="NCBI Taxonomy" id="1079267"/>
    <lineage>
        <taxon>Eukaryota</taxon>
        <taxon>Fungi</taxon>
        <taxon>Dikarya</taxon>
        <taxon>Ascomycota</taxon>
        <taxon>Pezizomycotina</taxon>
        <taxon>Sordariomycetes</taxon>
        <taxon>Hypocreomycetidae</taxon>
        <taxon>Hypocreales</taxon>
        <taxon>Nectriaceae</taxon>
        <taxon>Dactylonectria</taxon>
    </lineage>
</organism>